<proteinExistence type="predicted"/>
<keyword evidence="3" id="KW-1185">Reference proteome</keyword>
<feature type="region of interest" description="Disordered" evidence="1">
    <location>
        <begin position="59"/>
        <end position="79"/>
    </location>
</feature>
<protein>
    <submittedName>
        <fullName evidence="2">Uncharacterized protein</fullName>
    </submittedName>
</protein>
<name>A0A3M2IKH8_9CELL</name>
<reference evidence="2 3" key="1">
    <citation type="submission" date="2018-10" db="EMBL/GenBank/DDBJ databases">
        <title>Isolation, diversity and antifungal activity of actinobacteria from wheat.</title>
        <authorList>
            <person name="Han C."/>
        </authorList>
    </citation>
    <scope>NUCLEOTIDE SEQUENCE [LARGE SCALE GENOMIC DNA]</scope>
    <source>
        <strain evidence="2 3">NEAU-YY56</strain>
    </source>
</reference>
<evidence type="ECO:0000313" key="3">
    <source>
        <dbReference type="Proteomes" id="UP000269289"/>
    </source>
</evidence>
<organism evidence="2 3">
    <name type="scientific">Cellulomonas triticagri</name>
    <dbReference type="NCBI Taxonomy" id="2483352"/>
    <lineage>
        <taxon>Bacteria</taxon>
        <taxon>Bacillati</taxon>
        <taxon>Actinomycetota</taxon>
        <taxon>Actinomycetes</taxon>
        <taxon>Micrococcales</taxon>
        <taxon>Cellulomonadaceae</taxon>
        <taxon>Cellulomonas</taxon>
    </lineage>
</organism>
<feature type="non-terminal residue" evidence="2">
    <location>
        <position position="98"/>
    </location>
</feature>
<dbReference type="AlphaFoldDB" id="A0A3M2IKH8"/>
<evidence type="ECO:0000256" key="1">
    <source>
        <dbReference type="SAM" id="MobiDB-lite"/>
    </source>
</evidence>
<sequence>MTDREHDLAAAEVAALRALLAPAGLGEPVAEAQDASDVHDEGQVAAELAAILGAGPAVAAPADADADTDDPADAPVPSVAPVVPLRRTARRRWLTAAA</sequence>
<comment type="caution">
    <text evidence="2">The sequence shown here is derived from an EMBL/GenBank/DDBJ whole genome shotgun (WGS) entry which is preliminary data.</text>
</comment>
<evidence type="ECO:0000313" key="2">
    <source>
        <dbReference type="EMBL" id="RMI01659.1"/>
    </source>
</evidence>
<dbReference type="EMBL" id="RFFI01000237">
    <property type="protein sequence ID" value="RMI01659.1"/>
    <property type="molecule type" value="Genomic_DNA"/>
</dbReference>
<accession>A0A3M2IKH8</accession>
<dbReference type="Proteomes" id="UP000269289">
    <property type="component" value="Unassembled WGS sequence"/>
</dbReference>
<gene>
    <name evidence="2" type="ORF">EBM89_20495</name>
</gene>